<evidence type="ECO:0000313" key="1">
    <source>
        <dbReference type="EMBL" id="JAE35356.1"/>
    </source>
</evidence>
<organism evidence="1">
    <name type="scientific">Arundo donax</name>
    <name type="common">Giant reed</name>
    <name type="synonym">Donax arundinaceus</name>
    <dbReference type="NCBI Taxonomy" id="35708"/>
    <lineage>
        <taxon>Eukaryota</taxon>
        <taxon>Viridiplantae</taxon>
        <taxon>Streptophyta</taxon>
        <taxon>Embryophyta</taxon>
        <taxon>Tracheophyta</taxon>
        <taxon>Spermatophyta</taxon>
        <taxon>Magnoliopsida</taxon>
        <taxon>Liliopsida</taxon>
        <taxon>Poales</taxon>
        <taxon>Poaceae</taxon>
        <taxon>PACMAD clade</taxon>
        <taxon>Arundinoideae</taxon>
        <taxon>Arundineae</taxon>
        <taxon>Arundo</taxon>
    </lineage>
</organism>
<sequence>MVLPPSQNIRLSLTVQIQPLATNYLII</sequence>
<protein>
    <submittedName>
        <fullName evidence="1">Uncharacterized protein</fullName>
    </submittedName>
</protein>
<accession>A0A0A9HKG3</accession>
<reference evidence="1" key="2">
    <citation type="journal article" date="2015" name="Data Brief">
        <title>Shoot transcriptome of the giant reed, Arundo donax.</title>
        <authorList>
            <person name="Barrero R.A."/>
            <person name="Guerrero F.D."/>
            <person name="Moolhuijzen P."/>
            <person name="Goolsby J.A."/>
            <person name="Tidwell J."/>
            <person name="Bellgard S.E."/>
            <person name="Bellgard M.I."/>
        </authorList>
    </citation>
    <scope>NUCLEOTIDE SEQUENCE</scope>
    <source>
        <tissue evidence="1">Shoot tissue taken approximately 20 cm above the soil surface</tissue>
    </source>
</reference>
<proteinExistence type="predicted"/>
<dbReference type="EMBL" id="GBRH01162540">
    <property type="protein sequence ID" value="JAE35356.1"/>
    <property type="molecule type" value="Transcribed_RNA"/>
</dbReference>
<reference evidence="1" key="1">
    <citation type="submission" date="2014-09" db="EMBL/GenBank/DDBJ databases">
        <authorList>
            <person name="Magalhaes I.L.F."/>
            <person name="Oliveira U."/>
            <person name="Santos F.R."/>
            <person name="Vidigal T.H.D.A."/>
            <person name="Brescovit A.D."/>
            <person name="Santos A.J."/>
        </authorList>
    </citation>
    <scope>NUCLEOTIDE SEQUENCE</scope>
    <source>
        <tissue evidence="1">Shoot tissue taken approximately 20 cm above the soil surface</tissue>
    </source>
</reference>
<name>A0A0A9HKG3_ARUDO</name>
<dbReference type="AlphaFoldDB" id="A0A0A9HKG3"/>